<evidence type="ECO:0000256" key="1">
    <source>
        <dbReference type="SAM" id="Phobius"/>
    </source>
</evidence>
<dbReference type="AlphaFoldDB" id="A0A6J6AGS6"/>
<protein>
    <submittedName>
        <fullName evidence="3">Unannotated protein</fullName>
    </submittedName>
</protein>
<keyword evidence="1" id="KW-0812">Transmembrane</keyword>
<organism evidence="3">
    <name type="scientific">freshwater metagenome</name>
    <dbReference type="NCBI Taxonomy" id="449393"/>
    <lineage>
        <taxon>unclassified sequences</taxon>
        <taxon>metagenomes</taxon>
        <taxon>ecological metagenomes</taxon>
    </lineage>
</organism>
<dbReference type="EMBL" id="CAETWZ010000076">
    <property type="protein sequence ID" value="CAB4368047.1"/>
    <property type="molecule type" value="Genomic_DNA"/>
</dbReference>
<reference evidence="3" key="1">
    <citation type="submission" date="2020-05" db="EMBL/GenBank/DDBJ databases">
        <authorList>
            <person name="Chiriac C."/>
            <person name="Salcher M."/>
            <person name="Ghai R."/>
            <person name="Kavagutti S V."/>
        </authorList>
    </citation>
    <scope>NUCLEOTIDE SEQUENCE</scope>
</reference>
<feature type="transmembrane region" description="Helical" evidence="1">
    <location>
        <begin position="12"/>
        <end position="32"/>
    </location>
</feature>
<dbReference type="Pfam" id="PF07811">
    <property type="entry name" value="TadE"/>
    <property type="match status" value="1"/>
</dbReference>
<keyword evidence="1" id="KW-0472">Membrane</keyword>
<dbReference type="InterPro" id="IPR012495">
    <property type="entry name" value="TadE-like_dom"/>
</dbReference>
<gene>
    <name evidence="3" type="ORF">UFOPK4179_00841</name>
</gene>
<sequence>MTEKTFRGSLTVESLLICPVLILIFLLVVYAGRLTDASFRVHRAADVSARVASQANFASMVSRGIATARSDLANNHSPCVDVDVVIVRGRTGRIHTVTSTVTCTLNSYGIGLLSIPKRIVRASSTEVVDFFSAR</sequence>
<feature type="domain" description="TadE-like" evidence="2">
    <location>
        <begin position="8"/>
        <end position="50"/>
    </location>
</feature>
<evidence type="ECO:0000259" key="2">
    <source>
        <dbReference type="Pfam" id="PF07811"/>
    </source>
</evidence>
<proteinExistence type="predicted"/>
<accession>A0A6J6AGS6</accession>
<name>A0A6J6AGS6_9ZZZZ</name>
<keyword evidence="1" id="KW-1133">Transmembrane helix</keyword>
<evidence type="ECO:0000313" key="3">
    <source>
        <dbReference type="EMBL" id="CAB4368047.1"/>
    </source>
</evidence>